<dbReference type="Pfam" id="PF25601">
    <property type="entry name" value="AAA_lid_14"/>
    <property type="match status" value="1"/>
</dbReference>
<sequence length="580" mass="66310">MLTTLQSMQQVFQQLAEATSNLLNLDIEVIDTNLTRIAGTGILKDTVGQKVTRKGMIANLINKTKEKRLVVNNPGEEPFCMNCSFYGNCLYKKAVYSSIIFEGEIIGVIGVVTFEGDNNFLQHTTNDLLMFIEEIGKLICAKIAESNVKQHISYYDIIHNSIINELDMGVILLDKEEKIINLNEFIENRLNMNRSIMIGQFIFDVLPRINLETRNNDYQKITIGHSHYLCHIKKVCIGKNVESTIINLLEDHQSSRENYRRVSTKNHAIIGKDRKFTVFMDRVRQVAATESTVLLVGETGTGKELFSEYIYKNSLRRNNNFTVINCSAIPEGLVESELFGYEKGAFTGATSTGKDGKFFAANKGTVFLDEIEAIPLHVQPKLLRVLENRTIEKIGSIKENPIDIRVIAATNVDLKSLVEKGKFREDLFHRLNVITLFIPPLRERKEDILLLSQYFISMYANKLSKKIIDLDNEVKDIFVQYEWKGNVRELKNAIEYAVSIEYTEYITRQSLPYQINLNEEPAKKIKTMADIEKEHIIKVLNHFGWSDEGKILAANSLGISRSTIYRKIKEYKIKPVGYYS</sequence>
<dbReference type="InterPro" id="IPR002197">
    <property type="entry name" value="HTH_Fis"/>
</dbReference>
<dbReference type="InterPro" id="IPR009057">
    <property type="entry name" value="Homeodomain-like_sf"/>
</dbReference>
<keyword evidence="7" id="KW-1185">Reference proteome</keyword>
<dbReference type="InterPro" id="IPR003593">
    <property type="entry name" value="AAA+_ATPase"/>
</dbReference>
<dbReference type="KEGG" id="gfe:Gferi_04570"/>
<evidence type="ECO:0000256" key="1">
    <source>
        <dbReference type="ARBA" id="ARBA00022741"/>
    </source>
</evidence>
<dbReference type="InterPro" id="IPR058031">
    <property type="entry name" value="AAA_lid_NorR"/>
</dbReference>
<evidence type="ECO:0000256" key="3">
    <source>
        <dbReference type="ARBA" id="ARBA00023015"/>
    </source>
</evidence>
<dbReference type="GO" id="GO:0043565">
    <property type="term" value="F:sequence-specific DNA binding"/>
    <property type="evidence" value="ECO:0007669"/>
    <property type="project" value="InterPro"/>
</dbReference>
<dbReference type="PROSITE" id="PS00676">
    <property type="entry name" value="SIGMA54_INTERACT_2"/>
    <property type="match status" value="1"/>
</dbReference>
<keyword evidence="4" id="KW-0804">Transcription</keyword>
<keyword evidence="1" id="KW-0547">Nucleotide-binding</keyword>
<dbReference type="SMART" id="SM00382">
    <property type="entry name" value="AAA"/>
    <property type="match status" value="1"/>
</dbReference>
<dbReference type="InterPro" id="IPR025943">
    <property type="entry name" value="Sigma_54_int_dom_ATP-bd_2"/>
</dbReference>
<dbReference type="Pfam" id="PF00158">
    <property type="entry name" value="Sigma54_activat"/>
    <property type="match status" value="1"/>
</dbReference>
<dbReference type="RefSeq" id="WP_069974459.1">
    <property type="nucleotide sequence ID" value="NZ_CP017269.1"/>
</dbReference>
<evidence type="ECO:0000256" key="4">
    <source>
        <dbReference type="ARBA" id="ARBA00023163"/>
    </source>
</evidence>
<evidence type="ECO:0000256" key="2">
    <source>
        <dbReference type="ARBA" id="ARBA00022840"/>
    </source>
</evidence>
<dbReference type="InterPro" id="IPR027417">
    <property type="entry name" value="P-loop_NTPase"/>
</dbReference>
<dbReference type="SUPFAM" id="SSF46689">
    <property type="entry name" value="Homeodomain-like"/>
    <property type="match status" value="1"/>
</dbReference>
<evidence type="ECO:0000313" key="6">
    <source>
        <dbReference type="EMBL" id="AOT68893.1"/>
    </source>
</evidence>
<keyword evidence="2" id="KW-0067">ATP-binding</keyword>
<dbReference type="Gene3D" id="3.40.50.300">
    <property type="entry name" value="P-loop containing nucleotide triphosphate hydrolases"/>
    <property type="match status" value="1"/>
</dbReference>
<feature type="domain" description="Sigma-54 factor interaction" evidence="5">
    <location>
        <begin position="269"/>
        <end position="499"/>
    </location>
</feature>
<protein>
    <recommendedName>
        <fullName evidence="5">Sigma-54 factor interaction domain-containing protein</fullName>
    </recommendedName>
</protein>
<dbReference type="PROSITE" id="PS50045">
    <property type="entry name" value="SIGMA54_INTERACT_4"/>
    <property type="match status" value="1"/>
</dbReference>
<name>A0A1D8GDA7_9FIRM</name>
<dbReference type="GO" id="GO:0005524">
    <property type="term" value="F:ATP binding"/>
    <property type="evidence" value="ECO:0007669"/>
    <property type="project" value="UniProtKB-KW"/>
</dbReference>
<dbReference type="Gene3D" id="1.10.8.60">
    <property type="match status" value="1"/>
</dbReference>
<dbReference type="SUPFAM" id="SSF52540">
    <property type="entry name" value="P-loop containing nucleoside triphosphate hydrolases"/>
    <property type="match status" value="1"/>
</dbReference>
<dbReference type="InterPro" id="IPR025662">
    <property type="entry name" value="Sigma_54_int_dom_ATP-bd_1"/>
</dbReference>
<dbReference type="GO" id="GO:0006355">
    <property type="term" value="P:regulation of DNA-templated transcription"/>
    <property type="evidence" value="ECO:0007669"/>
    <property type="project" value="InterPro"/>
</dbReference>
<dbReference type="EMBL" id="CP017269">
    <property type="protein sequence ID" value="AOT68893.1"/>
    <property type="molecule type" value="Genomic_DNA"/>
</dbReference>
<dbReference type="PANTHER" id="PTHR32071:SF57">
    <property type="entry name" value="C4-DICARBOXYLATE TRANSPORT TRANSCRIPTIONAL REGULATORY PROTEIN DCTD"/>
    <property type="match status" value="1"/>
</dbReference>
<evidence type="ECO:0000313" key="7">
    <source>
        <dbReference type="Proteomes" id="UP000095743"/>
    </source>
</evidence>
<accession>A0A1D8GDA7</accession>
<gene>
    <name evidence="6" type="ORF">Gferi_04570</name>
</gene>
<dbReference type="PANTHER" id="PTHR32071">
    <property type="entry name" value="TRANSCRIPTIONAL REGULATORY PROTEIN"/>
    <property type="match status" value="1"/>
</dbReference>
<reference evidence="6 7" key="1">
    <citation type="submission" date="2016-09" db="EMBL/GenBank/DDBJ databases">
        <title>Genomic analysis reveals versatility of anaerobic energy metabolism of Geosporobacter ferrireducens IRF9 of phylum Firmicutes.</title>
        <authorList>
            <person name="Kim S.-J."/>
        </authorList>
    </citation>
    <scope>NUCLEOTIDE SEQUENCE [LARGE SCALE GENOMIC DNA]</scope>
    <source>
        <strain evidence="6 7">IRF9</strain>
    </source>
</reference>
<dbReference type="FunFam" id="3.40.50.300:FF:000006">
    <property type="entry name" value="DNA-binding transcriptional regulator NtrC"/>
    <property type="match status" value="1"/>
</dbReference>
<organism evidence="6 7">
    <name type="scientific">Geosporobacter ferrireducens</name>
    <dbReference type="NCBI Taxonomy" id="1424294"/>
    <lineage>
        <taxon>Bacteria</taxon>
        <taxon>Bacillati</taxon>
        <taxon>Bacillota</taxon>
        <taxon>Clostridia</taxon>
        <taxon>Peptostreptococcales</taxon>
        <taxon>Thermotaleaceae</taxon>
        <taxon>Geosporobacter</taxon>
    </lineage>
</organism>
<proteinExistence type="predicted"/>
<dbReference type="PROSITE" id="PS00675">
    <property type="entry name" value="SIGMA54_INTERACT_1"/>
    <property type="match status" value="1"/>
</dbReference>
<dbReference type="Gene3D" id="1.10.10.60">
    <property type="entry name" value="Homeodomain-like"/>
    <property type="match status" value="1"/>
</dbReference>
<dbReference type="InterPro" id="IPR002078">
    <property type="entry name" value="Sigma_54_int"/>
</dbReference>
<dbReference type="Pfam" id="PF02954">
    <property type="entry name" value="HTH_8"/>
    <property type="match status" value="1"/>
</dbReference>
<evidence type="ECO:0000259" key="5">
    <source>
        <dbReference type="PROSITE" id="PS50045"/>
    </source>
</evidence>
<dbReference type="Gene3D" id="3.30.450.20">
    <property type="entry name" value="PAS domain"/>
    <property type="match status" value="1"/>
</dbReference>
<dbReference type="AlphaFoldDB" id="A0A1D8GDA7"/>
<dbReference type="CDD" id="cd00009">
    <property type="entry name" value="AAA"/>
    <property type="match status" value="1"/>
</dbReference>
<keyword evidence="3" id="KW-0805">Transcription regulation</keyword>
<dbReference type="Proteomes" id="UP000095743">
    <property type="component" value="Chromosome"/>
</dbReference>